<evidence type="ECO:0000256" key="2">
    <source>
        <dbReference type="SAM" id="SignalP"/>
    </source>
</evidence>
<accession>A0ABV5QVZ9</accession>
<dbReference type="Pfam" id="PF13845">
    <property type="entry name" value="Septum_form"/>
    <property type="match status" value="1"/>
</dbReference>
<name>A0ABV5QVZ9_9ACTN</name>
<comment type="caution">
    <text evidence="4">The sequence shown here is derived from an EMBL/GenBank/DDBJ whole genome shotgun (WGS) entry which is preliminary data.</text>
</comment>
<evidence type="ECO:0000313" key="5">
    <source>
        <dbReference type="Proteomes" id="UP001589716"/>
    </source>
</evidence>
<organism evidence="4 5">
    <name type="scientific">Streptomyces roseoviridis</name>
    <dbReference type="NCBI Taxonomy" id="67361"/>
    <lineage>
        <taxon>Bacteria</taxon>
        <taxon>Bacillati</taxon>
        <taxon>Actinomycetota</taxon>
        <taxon>Actinomycetes</taxon>
        <taxon>Kitasatosporales</taxon>
        <taxon>Streptomycetaceae</taxon>
        <taxon>Streptomyces</taxon>
    </lineage>
</organism>
<feature type="region of interest" description="Disordered" evidence="1">
    <location>
        <begin position="24"/>
        <end position="47"/>
    </location>
</feature>
<evidence type="ECO:0000313" key="4">
    <source>
        <dbReference type="EMBL" id="MFB9557691.1"/>
    </source>
</evidence>
<evidence type="ECO:0000256" key="1">
    <source>
        <dbReference type="SAM" id="MobiDB-lite"/>
    </source>
</evidence>
<protein>
    <submittedName>
        <fullName evidence="4">Septum formation family protein</fullName>
    </submittedName>
</protein>
<feature type="signal peptide" evidence="2">
    <location>
        <begin position="1"/>
        <end position="24"/>
    </location>
</feature>
<dbReference type="RefSeq" id="WP_345486553.1">
    <property type="nucleotide sequence ID" value="NZ_BAAAWU010000001.1"/>
</dbReference>
<keyword evidence="5" id="KW-1185">Reference proteome</keyword>
<evidence type="ECO:0000259" key="3">
    <source>
        <dbReference type="Pfam" id="PF13845"/>
    </source>
</evidence>
<dbReference type="PROSITE" id="PS51257">
    <property type="entry name" value="PROKAR_LIPOPROTEIN"/>
    <property type="match status" value="1"/>
</dbReference>
<dbReference type="EMBL" id="JBHMCT010000018">
    <property type="protein sequence ID" value="MFB9557691.1"/>
    <property type="molecule type" value="Genomic_DNA"/>
</dbReference>
<dbReference type="InterPro" id="IPR026004">
    <property type="entry name" value="Septum_form"/>
</dbReference>
<keyword evidence="2" id="KW-0732">Signal</keyword>
<feature type="domain" description="Septum formation-related" evidence="3">
    <location>
        <begin position="60"/>
        <end position="161"/>
    </location>
</feature>
<feature type="chain" id="PRO_5046240446" evidence="2">
    <location>
        <begin position="25"/>
        <end position="167"/>
    </location>
</feature>
<gene>
    <name evidence="4" type="ORF">ACFFTP_26330</name>
</gene>
<proteinExistence type="predicted"/>
<sequence length="167" mass="17065">MRRAMLIRILAASAVLSVAGCATTQGGGPDEASHPPSRQADAMKGLPAGHPTPYASLAVGMCSNDDGAVTAAESVGVVDCATPHRFEILAKVRVPGAADAPFPGRNALVAALTKACDPTLEPLVATARGARIGMQLLPFDEKSWTDGNRTGYCAVTFPEPATGRVGP</sequence>
<dbReference type="Proteomes" id="UP001589716">
    <property type="component" value="Unassembled WGS sequence"/>
</dbReference>
<reference evidence="4 5" key="1">
    <citation type="submission" date="2024-09" db="EMBL/GenBank/DDBJ databases">
        <authorList>
            <person name="Sun Q."/>
            <person name="Mori K."/>
        </authorList>
    </citation>
    <scope>NUCLEOTIDE SEQUENCE [LARGE SCALE GENOMIC DNA]</scope>
    <source>
        <strain evidence="4 5">JCM 4414</strain>
    </source>
</reference>